<dbReference type="SMART" id="SM00292">
    <property type="entry name" value="BRCT"/>
    <property type="match status" value="1"/>
</dbReference>
<feature type="compositionally biased region" description="Low complexity" evidence="1">
    <location>
        <begin position="210"/>
        <end position="238"/>
    </location>
</feature>
<dbReference type="AlphaFoldDB" id="A0A9P4TP82"/>
<feature type="region of interest" description="Disordered" evidence="1">
    <location>
        <begin position="352"/>
        <end position="375"/>
    </location>
</feature>
<dbReference type="SUPFAM" id="SSF52113">
    <property type="entry name" value="BRCT domain"/>
    <property type="match status" value="1"/>
</dbReference>
<feature type="region of interest" description="Disordered" evidence="1">
    <location>
        <begin position="124"/>
        <end position="161"/>
    </location>
</feature>
<evidence type="ECO:0000313" key="3">
    <source>
        <dbReference type="EMBL" id="KAF3010034.1"/>
    </source>
</evidence>
<organism evidence="3 4">
    <name type="scientific">Curvularia kusanoi</name>
    <name type="common">Cochliobolus kusanoi</name>
    <dbReference type="NCBI Taxonomy" id="90978"/>
    <lineage>
        <taxon>Eukaryota</taxon>
        <taxon>Fungi</taxon>
        <taxon>Dikarya</taxon>
        <taxon>Ascomycota</taxon>
        <taxon>Pezizomycotina</taxon>
        <taxon>Dothideomycetes</taxon>
        <taxon>Pleosporomycetidae</taxon>
        <taxon>Pleosporales</taxon>
        <taxon>Pleosporineae</taxon>
        <taxon>Pleosporaceae</taxon>
        <taxon>Curvularia</taxon>
    </lineage>
</organism>
<feature type="domain" description="BRCT" evidence="2">
    <location>
        <begin position="1"/>
        <end position="91"/>
    </location>
</feature>
<dbReference type="InterPro" id="IPR036420">
    <property type="entry name" value="BRCT_dom_sf"/>
</dbReference>
<feature type="region of interest" description="Disordered" evidence="1">
    <location>
        <begin position="185"/>
        <end position="245"/>
    </location>
</feature>
<dbReference type="Pfam" id="PF00533">
    <property type="entry name" value="BRCT"/>
    <property type="match status" value="1"/>
</dbReference>
<accession>A0A9P4TP82</accession>
<dbReference type="EMBL" id="SWKU01000002">
    <property type="protein sequence ID" value="KAF3010034.1"/>
    <property type="molecule type" value="Genomic_DNA"/>
</dbReference>
<feature type="compositionally biased region" description="Polar residues" evidence="1">
    <location>
        <begin position="394"/>
        <end position="403"/>
    </location>
</feature>
<evidence type="ECO:0000313" key="4">
    <source>
        <dbReference type="Proteomes" id="UP000801428"/>
    </source>
</evidence>
<feature type="compositionally biased region" description="Polar residues" evidence="1">
    <location>
        <begin position="193"/>
        <end position="209"/>
    </location>
</feature>
<name>A0A9P4TP82_CURKU</name>
<evidence type="ECO:0000256" key="1">
    <source>
        <dbReference type="SAM" id="MobiDB-lite"/>
    </source>
</evidence>
<dbReference type="InterPro" id="IPR059215">
    <property type="entry name" value="BRCT2_TopBP1-like"/>
</dbReference>
<feature type="region of interest" description="Disordered" evidence="1">
    <location>
        <begin position="388"/>
        <end position="419"/>
    </location>
</feature>
<protein>
    <recommendedName>
        <fullName evidence="2">BRCT domain-containing protein</fullName>
    </recommendedName>
</protein>
<dbReference type="Gene3D" id="3.40.50.10190">
    <property type="entry name" value="BRCT domain"/>
    <property type="match status" value="1"/>
</dbReference>
<evidence type="ECO:0000259" key="2">
    <source>
        <dbReference type="PROSITE" id="PS50172"/>
    </source>
</evidence>
<sequence>MAVLKGLTISVAGTLKYDTTQIKKWVEANGGTYTPTIRKGLTHLIASKHAWRSASDAVQTAVDLQAWVVSWDWLEDSLQAHRRRAEKSYSWEFLEQKRKKSRELGKLGARADKKKFEDGCVEARRATGSGMLKNKSPPMPKPKPRSSTRKPRESLTSYLVNDDPAKAVPFVSAAETLKQKKAQREAAKVTKTARATPQASKTSWSLSNKATSTKSHSPSASSASHPLTTTTTTQTPAPENKQAKPPSLKDLYHYYLDATGFEYKILLTRCDLHSNTMQRYQLSILESHTKPNVYCTFIQYYPAAAPNAPGNYAFGGANNVPGTCTSNSSSNGATASELGVLQAVQDFNLSYPSSTTTTSGLNPPPPYTGPPSHHPEAQRLLALTLDPKTAPAPSLSSITNPCTNPHLPSPSPSTKPPDHPYKALLTPLSTPFPTAYLSFRHAFRDLTLLTWEQRFDVDKSLYKRRAQLYDVEPFVYIRPAAV</sequence>
<dbReference type="CDD" id="cd17731">
    <property type="entry name" value="BRCT_TopBP1_rpt2_like"/>
    <property type="match status" value="1"/>
</dbReference>
<dbReference type="InterPro" id="IPR001357">
    <property type="entry name" value="BRCT_dom"/>
</dbReference>
<dbReference type="PROSITE" id="PS50172">
    <property type="entry name" value="BRCT"/>
    <property type="match status" value="1"/>
</dbReference>
<comment type="caution">
    <text evidence="3">The sequence shown here is derived from an EMBL/GenBank/DDBJ whole genome shotgun (WGS) entry which is preliminary data.</text>
</comment>
<keyword evidence="4" id="KW-1185">Reference proteome</keyword>
<dbReference type="Proteomes" id="UP000801428">
    <property type="component" value="Unassembled WGS sequence"/>
</dbReference>
<proteinExistence type="predicted"/>
<dbReference type="OrthoDB" id="342264at2759"/>
<gene>
    <name evidence="3" type="ORF">E8E13_011485</name>
</gene>
<feature type="compositionally biased region" description="Polar residues" evidence="1">
    <location>
        <begin position="352"/>
        <end position="361"/>
    </location>
</feature>
<reference evidence="3" key="1">
    <citation type="submission" date="2019-04" db="EMBL/GenBank/DDBJ databases">
        <title>Sequencing of skin fungus with MAO and IRED activity.</title>
        <authorList>
            <person name="Marsaioli A.J."/>
            <person name="Bonatto J.M.C."/>
            <person name="Reis Junior O."/>
        </authorList>
    </citation>
    <scope>NUCLEOTIDE SEQUENCE</scope>
    <source>
        <strain evidence="3">30M1</strain>
    </source>
</reference>